<evidence type="ECO:0000256" key="1">
    <source>
        <dbReference type="SAM" id="SignalP"/>
    </source>
</evidence>
<dbReference type="PROSITE" id="PS51257">
    <property type="entry name" value="PROKAR_LIPOPROTEIN"/>
    <property type="match status" value="1"/>
</dbReference>
<dbReference type="InterPro" id="IPR023158">
    <property type="entry name" value="YerB-like_sf"/>
</dbReference>
<dbReference type="SUPFAM" id="SSF159774">
    <property type="entry name" value="YerB-like"/>
    <property type="match status" value="1"/>
</dbReference>
<dbReference type="Pfam" id="PF17479">
    <property type="entry name" value="DUF3048_C"/>
    <property type="match status" value="1"/>
</dbReference>
<feature type="signal peptide" evidence="1">
    <location>
        <begin position="1"/>
        <end position="18"/>
    </location>
</feature>
<dbReference type="InterPro" id="IPR021416">
    <property type="entry name" value="DUF3048_N"/>
</dbReference>
<reference evidence="4" key="1">
    <citation type="submission" date="2014-07" db="EMBL/GenBank/DDBJ databases">
        <authorList>
            <person name="Urmite Genomes Urmite Genomes"/>
        </authorList>
    </citation>
    <scope>NUCLEOTIDE SEQUENCE</scope>
    <source>
        <strain evidence="4">13S34_air</strain>
    </source>
</reference>
<evidence type="ECO:0000313" key="4">
    <source>
        <dbReference type="EMBL" id="CEA03497.1"/>
    </source>
</evidence>
<name>A0A078MDH4_9BACL</name>
<keyword evidence="1" id="KW-0732">Signal</keyword>
<proteinExistence type="predicted"/>
<keyword evidence="4" id="KW-0449">Lipoprotein</keyword>
<feature type="domain" description="DUF3048" evidence="3">
    <location>
        <begin position="227"/>
        <end position="326"/>
    </location>
</feature>
<dbReference type="AlphaFoldDB" id="A0A078MDH4"/>
<dbReference type="PATRIC" id="fig|1461583.4.peg.1527"/>
<dbReference type="Gene3D" id="3.50.90.10">
    <property type="entry name" value="YerB-like"/>
    <property type="match status" value="1"/>
</dbReference>
<evidence type="ECO:0000259" key="2">
    <source>
        <dbReference type="Pfam" id="PF11258"/>
    </source>
</evidence>
<dbReference type="Pfam" id="PF11258">
    <property type="entry name" value="DUF3048"/>
    <property type="match status" value="1"/>
</dbReference>
<evidence type="ECO:0000259" key="3">
    <source>
        <dbReference type="Pfam" id="PF17479"/>
    </source>
</evidence>
<accession>A0A078MDH4</accession>
<dbReference type="HOGENOM" id="CLU_045984_0_0_9"/>
<protein>
    <submittedName>
        <fullName evidence="4">Putative lipoprotein YerB</fullName>
    </submittedName>
</protein>
<gene>
    <name evidence="4" type="primary">yerB</name>
    <name evidence="4" type="ORF">BN1050_01588</name>
</gene>
<sequence length="342" mass="37468">MKKRTLAAVLGLSIALLAGCGSQEEKNRIPPPIKKVETTVASTYAPFSGEAVEEKPTLRPIIVTVNNHPDARPQSGLNAADIIYEMVAEGNTTRLLALFASEMPTQVGPVRSARAYFVDLAKGYNAFYVAHGFSPEAKQMLRDNVVDNVNGMDHDGTLFQRSYDRVAPHNSYISEDNIKKAAAINGADLTYDGRTYHEFYKPKEKALEGTPAMNVSINFGGGIPFNSSYSYDETRGSYIRSSNGYNTTDLLDGEAVELANVLVYEMQHTTIDSEGRQAIDLHTGGNARVYQQGMVRDVRWKLRNGIPVAVEQDGSYVKLVPGKTWINFVSTTPGLATAVTNY</sequence>
<dbReference type="EMBL" id="LN483075">
    <property type="protein sequence ID" value="CEA03497.1"/>
    <property type="molecule type" value="Genomic_DNA"/>
</dbReference>
<organism evidence="4">
    <name type="scientific">Metalysinibacillus saudimassiliensis</name>
    <dbReference type="NCBI Taxonomy" id="1461583"/>
    <lineage>
        <taxon>Bacteria</taxon>
        <taxon>Bacillati</taxon>
        <taxon>Bacillota</taxon>
        <taxon>Bacilli</taxon>
        <taxon>Bacillales</taxon>
        <taxon>Caryophanaceae</taxon>
        <taxon>Metalysinibacillus</taxon>
    </lineage>
</organism>
<feature type="domain" description="DUF3048" evidence="2">
    <location>
        <begin position="48"/>
        <end position="184"/>
    </location>
</feature>
<dbReference type="InterPro" id="IPR035328">
    <property type="entry name" value="DUF3048_C"/>
</dbReference>
<feature type="chain" id="PRO_5038507808" evidence="1">
    <location>
        <begin position="19"/>
        <end position="342"/>
    </location>
</feature>